<keyword evidence="5 12" id="KW-0812">Transmembrane</keyword>
<evidence type="ECO:0000256" key="11">
    <source>
        <dbReference type="SAM" id="MobiDB-lite"/>
    </source>
</evidence>
<feature type="region of interest" description="Disordered" evidence="11">
    <location>
        <begin position="452"/>
        <end position="475"/>
    </location>
</feature>
<keyword evidence="8" id="KW-0406">Ion transport</keyword>
<evidence type="ECO:0000256" key="4">
    <source>
        <dbReference type="ARBA" id="ARBA00022449"/>
    </source>
</evidence>
<evidence type="ECO:0000256" key="12">
    <source>
        <dbReference type="SAM" id="Phobius"/>
    </source>
</evidence>
<keyword evidence="6 12" id="KW-1133">Transmembrane helix</keyword>
<feature type="transmembrane region" description="Helical" evidence="12">
    <location>
        <begin position="334"/>
        <end position="353"/>
    </location>
</feature>
<name>A0ABN3BYE4_9ACTN</name>
<dbReference type="PANTHER" id="PTHR43562">
    <property type="entry name" value="NAPA-TYPE SODIUM/HYDROGEN ANTIPORTER"/>
    <property type="match status" value="1"/>
</dbReference>
<evidence type="ECO:0000256" key="8">
    <source>
        <dbReference type="ARBA" id="ARBA00023065"/>
    </source>
</evidence>
<dbReference type="RefSeq" id="WP_346163885.1">
    <property type="nucleotide sequence ID" value="NZ_BAAAOQ010000021.1"/>
</dbReference>
<evidence type="ECO:0000256" key="2">
    <source>
        <dbReference type="ARBA" id="ARBA00005551"/>
    </source>
</evidence>
<feature type="transmembrane region" description="Helical" evidence="12">
    <location>
        <begin position="139"/>
        <end position="163"/>
    </location>
</feature>
<sequence>MSLTPSDTAHVLLALVVLATCAHGVGHVFKRLRQPQVIGEIVGGLLLGPTVLGRISPEAQHWLLPPDGPTAAVLGAFYQIGLLLLVWLTGSELRTSDAGSERRTIGSVAVSGLVLPFACGLAVAQVLDPGELSGPTGSPATLALVFGMAIAITSVPVISRIMLDLDVLGTRFSRIVLAVAVVEDVVLYVILAIVLGVAQAETSDPHGLWSLIGTDSLPLAVVYFTAVPLVFLVVTTRWGPRLFAALSRCAFNVLNLQSPLAFRISFVFLLCAGCIGLGIDPIFGALVAGMSTAGASATGASATGAGASAAAASAVPAGEAAAAAGSSHQTLRSVSLGFFVPVYFAIVGVKLDLARHLDLVFFCWFLVFACVVKLVSVWAGAAVAGESRGSAFHLAVAMNARGGPGIVLASTALQAQIINEDFFTALVLLSMVTSQIAGVFLGRAVRAGRLPTKAAQPPPESAARHRPPRVQQEQL</sequence>
<dbReference type="InterPro" id="IPR038770">
    <property type="entry name" value="Na+/solute_symporter_sf"/>
</dbReference>
<evidence type="ECO:0000259" key="13">
    <source>
        <dbReference type="Pfam" id="PF00999"/>
    </source>
</evidence>
<reference evidence="14 15" key="1">
    <citation type="journal article" date="2019" name="Int. J. Syst. Evol. Microbiol.">
        <title>The Global Catalogue of Microorganisms (GCM) 10K type strain sequencing project: providing services to taxonomists for standard genome sequencing and annotation.</title>
        <authorList>
            <consortium name="The Broad Institute Genomics Platform"/>
            <consortium name="The Broad Institute Genome Sequencing Center for Infectious Disease"/>
            <person name="Wu L."/>
            <person name="Ma J."/>
        </authorList>
    </citation>
    <scope>NUCLEOTIDE SEQUENCE [LARGE SCALE GENOMIC DNA]</scope>
    <source>
        <strain evidence="14 15">JCM 14924</strain>
    </source>
</reference>
<evidence type="ECO:0000256" key="9">
    <source>
        <dbReference type="ARBA" id="ARBA00023136"/>
    </source>
</evidence>
<evidence type="ECO:0000256" key="6">
    <source>
        <dbReference type="ARBA" id="ARBA00022989"/>
    </source>
</evidence>
<feature type="transmembrane region" description="Helical" evidence="12">
    <location>
        <begin position="422"/>
        <end position="441"/>
    </location>
</feature>
<evidence type="ECO:0000256" key="10">
    <source>
        <dbReference type="ARBA" id="ARBA00023201"/>
    </source>
</evidence>
<feature type="transmembrane region" description="Helical" evidence="12">
    <location>
        <begin position="360"/>
        <end position="384"/>
    </location>
</feature>
<evidence type="ECO:0000256" key="5">
    <source>
        <dbReference type="ARBA" id="ARBA00022692"/>
    </source>
</evidence>
<feature type="transmembrane region" description="Helical" evidence="12">
    <location>
        <begin position="71"/>
        <end position="93"/>
    </location>
</feature>
<keyword evidence="3" id="KW-0813">Transport</keyword>
<evidence type="ECO:0000256" key="1">
    <source>
        <dbReference type="ARBA" id="ARBA00004141"/>
    </source>
</evidence>
<dbReference type="InterPro" id="IPR006153">
    <property type="entry name" value="Cation/H_exchanger_TM"/>
</dbReference>
<accession>A0ABN3BYE4</accession>
<proteinExistence type="inferred from homology"/>
<comment type="subcellular location">
    <subcellularLocation>
        <location evidence="1">Membrane</location>
        <topology evidence="1">Multi-pass membrane protein</topology>
    </subcellularLocation>
</comment>
<keyword evidence="4" id="KW-0050">Antiport</keyword>
<gene>
    <name evidence="14" type="ORF">GCM10009787_59010</name>
</gene>
<dbReference type="PANTHER" id="PTHR43562:SF3">
    <property type="entry name" value="SODIUM ION_PROTON EXCHANGER (EUROFUNG)"/>
    <property type="match status" value="1"/>
</dbReference>
<comment type="similarity">
    <text evidence="2">Belongs to the monovalent cation:proton antiporter 2 (CPA2) transporter (TC 2.A.37) family.</text>
</comment>
<protein>
    <submittedName>
        <fullName evidence="14">Cation:proton antiporter</fullName>
    </submittedName>
</protein>
<dbReference type="Gene3D" id="1.20.1530.20">
    <property type="match status" value="1"/>
</dbReference>
<dbReference type="EMBL" id="BAAAOQ010000021">
    <property type="protein sequence ID" value="GAA2201954.1"/>
    <property type="molecule type" value="Genomic_DNA"/>
</dbReference>
<keyword evidence="15" id="KW-1185">Reference proteome</keyword>
<keyword evidence="9 12" id="KW-0472">Membrane</keyword>
<evidence type="ECO:0000313" key="14">
    <source>
        <dbReference type="EMBL" id="GAA2201954.1"/>
    </source>
</evidence>
<feature type="domain" description="Cation/H+ exchanger transmembrane" evidence="13">
    <location>
        <begin position="21"/>
        <end position="445"/>
    </location>
</feature>
<keyword evidence="10" id="KW-0739">Sodium transport</keyword>
<keyword evidence="7" id="KW-0915">Sodium</keyword>
<feature type="transmembrane region" description="Helical" evidence="12">
    <location>
        <begin position="175"/>
        <end position="197"/>
    </location>
</feature>
<feature type="transmembrane region" description="Helical" evidence="12">
    <location>
        <begin position="217"/>
        <end position="239"/>
    </location>
</feature>
<feature type="transmembrane region" description="Helical" evidence="12">
    <location>
        <begin position="105"/>
        <end position="127"/>
    </location>
</feature>
<dbReference type="Pfam" id="PF00999">
    <property type="entry name" value="Na_H_Exchanger"/>
    <property type="match status" value="1"/>
</dbReference>
<dbReference type="Proteomes" id="UP001501391">
    <property type="component" value="Unassembled WGS sequence"/>
</dbReference>
<evidence type="ECO:0000313" key="15">
    <source>
        <dbReference type="Proteomes" id="UP001501391"/>
    </source>
</evidence>
<evidence type="ECO:0000256" key="7">
    <source>
        <dbReference type="ARBA" id="ARBA00023053"/>
    </source>
</evidence>
<comment type="caution">
    <text evidence="14">The sequence shown here is derived from an EMBL/GenBank/DDBJ whole genome shotgun (WGS) entry which is preliminary data.</text>
</comment>
<feature type="transmembrane region" description="Helical" evidence="12">
    <location>
        <begin position="260"/>
        <end position="279"/>
    </location>
</feature>
<evidence type="ECO:0000256" key="3">
    <source>
        <dbReference type="ARBA" id="ARBA00022448"/>
    </source>
</evidence>
<organism evidence="14 15">
    <name type="scientific">Streptomyces bangladeshensis</name>
    <dbReference type="NCBI Taxonomy" id="295352"/>
    <lineage>
        <taxon>Bacteria</taxon>
        <taxon>Bacillati</taxon>
        <taxon>Actinomycetota</taxon>
        <taxon>Actinomycetes</taxon>
        <taxon>Kitasatosporales</taxon>
        <taxon>Streptomycetaceae</taxon>
        <taxon>Streptomyces</taxon>
    </lineage>
</organism>